<protein>
    <submittedName>
        <fullName evidence="1">Uncharacterized protein</fullName>
    </submittedName>
</protein>
<accession>A0A921Q4N2</accession>
<dbReference type="AlphaFoldDB" id="A0A921Q4N2"/>
<evidence type="ECO:0000313" key="2">
    <source>
        <dbReference type="Proteomes" id="UP000807115"/>
    </source>
</evidence>
<name>A0A921Q4N2_SORBI</name>
<dbReference type="Proteomes" id="UP000807115">
    <property type="component" value="Chromosome 10"/>
</dbReference>
<evidence type="ECO:0000313" key="1">
    <source>
        <dbReference type="EMBL" id="KAG0514876.1"/>
    </source>
</evidence>
<reference evidence="1" key="2">
    <citation type="submission" date="2020-10" db="EMBL/GenBank/DDBJ databases">
        <authorList>
            <person name="Cooper E.A."/>
            <person name="Brenton Z.W."/>
            <person name="Flinn B.S."/>
            <person name="Jenkins J."/>
            <person name="Shu S."/>
            <person name="Flowers D."/>
            <person name="Luo F."/>
            <person name="Wang Y."/>
            <person name="Xia P."/>
            <person name="Barry K."/>
            <person name="Daum C."/>
            <person name="Lipzen A."/>
            <person name="Yoshinaga Y."/>
            <person name="Schmutz J."/>
            <person name="Saski C."/>
            <person name="Vermerris W."/>
            <person name="Kresovich S."/>
        </authorList>
    </citation>
    <scope>NUCLEOTIDE SEQUENCE</scope>
</reference>
<proteinExistence type="predicted"/>
<sequence length="61" mass="6818">MAEVVAAFLVPLFSVCCVLRVLTSADFLAQPSYLILRIFGEDEEVFRLPKDPDLLAELYLG</sequence>
<gene>
    <name evidence="1" type="ORF">BDA96_10G231200</name>
</gene>
<dbReference type="EMBL" id="CM027689">
    <property type="protein sequence ID" value="KAG0514876.1"/>
    <property type="molecule type" value="Genomic_DNA"/>
</dbReference>
<reference evidence="1" key="1">
    <citation type="journal article" date="2019" name="BMC Genomics">
        <title>A new reference genome for Sorghum bicolor reveals high levels of sequence similarity between sweet and grain genotypes: implications for the genetics of sugar metabolism.</title>
        <authorList>
            <person name="Cooper E.A."/>
            <person name="Brenton Z.W."/>
            <person name="Flinn B.S."/>
            <person name="Jenkins J."/>
            <person name="Shu S."/>
            <person name="Flowers D."/>
            <person name="Luo F."/>
            <person name="Wang Y."/>
            <person name="Xia P."/>
            <person name="Barry K."/>
            <person name="Daum C."/>
            <person name="Lipzen A."/>
            <person name="Yoshinaga Y."/>
            <person name="Schmutz J."/>
            <person name="Saski C."/>
            <person name="Vermerris W."/>
            <person name="Kresovich S."/>
        </authorList>
    </citation>
    <scope>NUCLEOTIDE SEQUENCE</scope>
</reference>
<comment type="caution">
    <text evidence="1">The sequence shown here is derived from an EMBL/GenBank/DDBJ whole genome shotgun (WGS) entry which is preliminary data.</text>
</comment>
<organism evidence="1 2">
    <name type="scientific">Sorghum bicolor</name>
    <name type="common">Sorghum</name>
    <name type="synonym">Sorghum vulgare</name>
    <dbReference type="NCBI Taxonomy" id="4558"/>
    <lineage>
        <taxon>Eukaryota</taxon>
        <taxon>Viridiplantae</taxon>
        <taxon>Streptophyta</taxon>
        <taxon>Embryophyta</taxon>
        <taxon>Tracheophyta</taxon>
        <taxon>Spermatophyta</taxon>
        <taxon>Magnoliopsida</taxon>
        <taxon>Liliopsida</taxon>
        <taxon>Poales</taxon>
        <taxon>Poaceae</taxon>
        <taxon>PACMAD clade</taxon>
        <taxon>Panicoideae</taxon>
        <taxon>Andropogonodae</taxon>
        <taxon>Andropogoneae</taxon>
        <taxon>Sorghinae</taxon>
        <taxon>Sorghum</taxon>
    </lineage>
</organism>